<dbReference type="Pfam" id="PF03432">
    <property type="entry name" value="Relaxase"/>
    <property type="match status" value="1"/>
</dbReference>
<feature type="compositionally biased region" description="Basic and acidic residues" evidence="1">
    <location>
        <begin position="373"/>
        <end position="399"/>
    </location>
</feature>
<keyword evidence="4" id="KW-1185">Reference proteome</keyword>
<proteinExistence type="predicted"/>
<dbReference type="RefSeq" id="WP_099909129.1">
    <property type="nucleotide sequence ID" value="NZ_AWWI01000013.1"/>
</dbReference>
<dbReference type="OrthoDB" id="7199783at2"/>
<reference evidence="3 4" key="1">
    <citation type="submission" date="2013-09" db="EMBL/GenBank/DDBJ databases">
        <title>Genome sequencing of Phaeobacter antarcticus sp. nov. SM1211.</title>
        <authorList>
            <person name="Zhang X.-Y."/>
            <person name="Liu C."/>
            <person name="Chen X.-L."/>
            <person name="Xie B.-B."/>
            <person name="Qin Q.-L."/>
            <person name="Rong J.-C."/>
            <person name="Zhang Y.-Z."/>
        </authorList>
    </citation>
    <scope>NUCLEOTIDE SEQUENCE [LARGE SCALE GENOMIC DNA]</scope>
    <source>
        <strain evidence="3 4">SM1211</strain>
    </source>
</reference>
<dbReference type="InterPro" id="IPR005094">
    <property type="entry name" value="Endonuclease_MobA/VirD2"/>
</dbReference>
<evidence type="ECO:0000313" key="4">
    <source>
        <dbReference type="Proteomes" id="UP000231259"/>
    </source>
</evidence>
<evidence type="ECO:0000313" key="3">
    <source>
        <dbReference type="EMBL" id="PIL22188.1"/>
    </source>
</evidence>
<feature type="domain" description="MobA/VirD2-like nuclease" evidence="2">
    <location>
        <begin position="124"/>
        <end position="245"/>
    </location>
</feature>
<dbReference type="EMBL" id="AWWI01000013">
    <property type="protein sequence ID" value="PIL22188.1"/>
    <property type="molecule type" value="Genomic_DNA"/>
</dbReference>
<feature type="region of interest" description="Disordered" evidence="1">
    <location>
        <begin position="23"/>
        <end position="62"/>
    </location>
</feature>
<evidence type="ECO:0000256" key="1">
    <source>
        <dbReference type="SAM" id="MobiDB-lite"/>
    </source>
</evidence>
<dbReference type="Proteomes" id="UP000231259">
    <property type="component" value="Unassembled WGS sequence"/>
</dbReference>
<dbReference type="AlphaFoldDB" id="A0A2G8RLP3"/>
<feature type="region of interest" description="Disordered" evidence="1">
    <location>
        <begin position="357"/>
        <end position="399"/>
    </location>
</feature>
<comment type="caution">
    <text evidence="3">The sequence shown here is derived from an EMBL/GenBank/DDBJ whole genome shotgun (WGS) entry which is preliminary data.</text>
</comment>
<dbReference type="Gene3D" id="3.30.930.30">
    <property type="match status" value="1"/>
</dbReference>
<accession>A0A2G8RLP3</accession>
<protein>
    <recommendedName>
        <fullName evidence="2">MobA/VirD2-like nuclease domain-containing protein</fullName>
    </recommendedName>
</protein>
<sequence length="399" mass="44348">MSEFKTTLGFQDCWLPRTSRTVTAPASGSFGVSDGAPQDSDGPKASNGGGGSRSSHAASISAADKARLARVVKGTPEVMVKVSRPAKNDKSGNPIKVTRATEALRVSEHLAYISRNGKLDVENDRGEVFTGGQEVAAIYREWMNSHDEDRDNHRATDRTRISTSMMFSMPAHVNGEAVKDAVRALGEQEFKGRHDYVMALHTDTQHPHVHLTVRTIGQDGERLNLRKADLQHLRDTFAEKLRQRGIEAEATPRHARGKTRKGEATPVYKIRQRGRRPLADARKERQVQRELKDNAGRLAQKPWDDALVARRNRVMTTYGNAARVLAASDDPADRELADATQRFTARLTDTTTQRLQMAQSLDQGGQGWAQPSRDGKDRGDSRPEVSWERERGSGKDRER</sequence>
<evidence type="ECO:0000259" key="2">
    <source>
        <dbReference type="Pfam" id="PF03432"/>
    </source>
</evidence>
<feature type="region of interest" description="Disordered" evidence="1">
    <location>
        <begin position="246"/>
        <end position="284"/>
    </location>
</feature>
<feature type="compositionally biased region" description="Low complexity" evidence="1">
    <location>
        <begin position="53"/>
        <end position="62"/>
    </location>
</feature>
<name>A0A2G8RLP3_9RHOB</name>
<organism evidence="3 4">
    <name type="scientific">Puniceibacterium antarcticum</name>
    <dbReference type="NCBI Taxonomy" id="1206336"/>
    <lineage>
        <taxon>Bacteria</taxon>
        <taxon>Pseudomonadati</taxon>
        <taxon>Pseudomonadota</taxon>
        <taxon>Alphaproteobacteria</taxon>
        <taxon>Rhodobacterales</taxon>
        <taxon>Paracoccaceae</taxon>
        <taxon>Puniceibacterium</taxon>
    </lineage>
</organism>
<gene>
    <name evidence="3" type="ORF">P775_00545</name>
</gene>